<organism evidence="1 2">
    <name type="scientific">Crenothrix polyspora</name>
    <dbReference type="NCBI Taxonomy" id="360316"/>
    <lineage>
        <taxon>Bacteria</taxon>
        <taxon>Pseudomonadati</taxon>
        <taxon>Pseudomonadota</taxon>
        <taxon>Gammaproteobacteria</taxon>
        <taxon>Methylococcales</taxon>
        <taxon>Crenotrichaceae</taxon>
        <taxon>Crenothrix</taxon>
    </lineage>
</organism>
<sequence length="171" mass="18930">MAETISKKQYKSLEKNLGTQYKVAKVRCKKLKGHARNICITNIKAKKSIVKAQLDDSYNPSAKTWYEERIAKAEASYAVAVQRCDSKSGNDQDVCIKEAKAAKIQEEAYAKAQLKTSKADAVAIEKSSDARKDAETDTREANYAVAKQKCEALDGDAEDQCINRAKTQFGL</sequence>
<dbReference type="EMBL" id="FUKJ01000355">
    <property type="protein sequence ID" value="SJM94655.1"/>
    <property type="molecule type" value="Genomic_DNA"/>
</dbReference>
<dbReference type="Proteomes" id="UP000195442">
    <property type="component" value="Unassembled WGS sequence"/>
</dbReference>
<keyword evidence="2" id="KW-1185">Reference proteome</keyword>
<gene>
    <name evidence="1" type="ORF">CRENPOLYSF2_4180006</name>
</gene>
<protein>
    <submittedName>
        <fullName evidence="1">Uncharacterized protein</fullName>
    </submittedName>
</protein>
<name>A0A1R4HEI5_9GAMM</name>
<evidence type="ECO:0000313" key="2">
    <source>
        <dbReference type="Proteomes" id="UP000195442"/>
    </source>
</evidence>
<accession>A0A1R4HEI5</accession>
<reference evidence="2" key="1">
    <citation type="submission" date="2017-02" db="EMBL/GenBank/DDBJ databases">
        <authorList>
            <person name="Daims H."/>
        </authorList>
    </citation>
    <scope>NUCLEOTIDE SEQUENCE [LARGE SCALE GENOMIC DNA]</scope>
</reference>
<proteinExistence type="predicted"/>
<dbReference type="OrthoDB" id="5769605at2"/>
<evidence type="ECO:0000313" key="1">
    <source>
        <dbReference type="EMBL" id="SJM94655.1"/>
    </source>
</evidence>
<dbReference type="AlphaFoldDB" id="A0A1R4HEI5"/>